<feature type="disulfide bond" evidence="12">
    <location>
        <begin position="1355"/>
        <end position="1364"/>
    </location>
</feature>
<dbReference type="SUPFAM" id="SSF49899">
    <property type="entry name" value="Concanavalin A-like lectins/glucanases"/>
    <property type="match status" value="3"/>
</dbReference>
<feature type="disulfide bond" evidence="12">
    <location>
        <begin position="1624"/>
        <end position="1633"/>
    </location>
</feature>
<protein>
    <recommendedName>
        <fullName evidence="22">Agrin</fullName>
    </recommendedName>
</protein>
<dbReference type="Pfam" id="PF07648">
    <property type="entry name" value="Kazal_2"/>
    <property type="match status" value="8"/>
</dbReference>
<evidence type="ECO:0000259" key="18">
    <source>
        <dbReference type="PROSITE" id="PS51121"/>
    </source>
</evidence>
<dbReference type="PROSITE" id="PS51465">
    <property type="entry name" value="KAZAL_2"/>
    <property type="match status" value="8"/>
</dbReference>
<keyword evidence="9 12" id="KW-1015">Disulfide bond</keyword>
<feature type="domain" description="Kazal-like" evidence="19">
    <location>
        <begin position="545"/>
        <end position="606"/>
    </location>
</feature>
<dbReference type="FunFam" id="2.10.25.10:FF:000095">
    <property type="entry name" value="Notch, isoform B"/>
    <property type="match status" value="1"/>
</dbReference>
<evidence type="ECO:0000259" key="17">
    <source>
        <dbReference type="PROSITE" id="PS50027"/>
    </source>
</evidence>
<feature type="domain" description="EGF-like" evidence="16">
    <location>
        <begin position="1596"/>
        <end position="1634"/>
    </location>
</feature>
<dbReference type="FunFam" id="2.10.25.10:FF:000209">
    <property type="entry name" value="Laminin subunit alpha 5"/>
    <property type="match status" value="1"/>
</dbReference>
<dbReference type="PROSITE" id="PS50026">
    <property type="entry name" value="EGF_3"/>
    <property type="match status" value="4"/>
</dbReference>
<comment type="caution">
    <text evidence="20">The sequence shown here is derived from an EMBL/GenBank/DDBJ whole genome shotgun (WGS) entry which is preliminary data.</text>
</comment>
<dbReference type="Pfam" id="PF00008">
    <property type="entry name" value="EGF"/>
    <property type="match status" value="2"/>
</dbReference>
<dbReference type="InParanoid" id="A0A5N4AUK1"/>
<dbReference type="InterPro" id="IPR000742">
    <property type="entry name" value="EGF"/>
</dbReference>
<feature type="domain" description="Kazal-like" evidence="19">
    <location>
        <begin position="339"/>
        <end position="393"/>
    </location>
</feature>
<dbReference type="Gene3D" id="3.30.60.30">
    <property type="match status" value="8"/>
</dbReference>
<dbReference type="GO" id="GO:0048513">
    <property type="term" value="P:animal organ development"/>
    <property type="evidence" value="ECO:0007669"/>
    <property type="project" value="UniProtKB-ARBA"/>
</dbReference>
<dbReference type="PROSITE" id="PS50027">
    <property type="entry name" value="EGF_LAM_2"/>
    <property type="match status" value="1"/>
</dbReference>
<dbReference type="InterPro" id="IPR002350">
    <property type="entry name" value="Kazal_dom"/>
</dbReference>
<evidence type="ECO:0000256" key="13">
    <source>
        <dbReference type="PROSITE-ProRule" id="PRU00460"/>
    </source>
</evidence>
<feature type="domain" description="Kazal-like" evidence="19">
    <location>
        <begin position="624"/>
        <end position="674"/>
    </location>
</feature>
<dbReference type="PANTHER" id="PTHR10913:SF78">
    <property type="entry name" value="AGRIN"/>
    <property type="match status" value="1"/>
</dbReference>
<evidence type="ECO:0000256" key="10">
    <source>
        <dbReference type="ARBA" id="ARBA00023180"/>
    </source>
</evidence>
<dbReference type="EMBL" id="VVIM01000003">
    <property type="protein sequence ID" value="KAB0801052.1"/>
    <property type="molecule type" value="Genomic_DNA"/>
</dbReference>
<dbReference type="PROSITE" id="PS51121">
    <property type="entry name" value="NTA"/>
    <property type="match status" value="1"/>
</dbReference>
<dbReference type="InterPro" id="IPR013320">
    <property type="entry name" value="ConA-like_dom_sf"/>
</dbReference>
<evidence type="ECO:0000256" key="8">
    <source>
        <dbReference type="ARBA" id="ARBA00022869"/>
    </source>
</evidence>
<evidence type="ECO:0000256" key="12">
    <source>
        <dbReference type="PROSITE-ProRule" id="PRU00076"/>
    </source>
</evidence>
<dbReference type="PROSITE" id="PS01248">
    <property type="entry name" value="EGF_LAM_1"/>
    <property type="match status" value="1"/>
</dbReference>
<dbReference type="CDD" id="cd00104">
    <property type="entry name" value="KAZAL_FS"/>
    <property type="match status" value="8"/>
</dbReference>
<dbReference type="GO" id="GO:0005886">
    <property type="term" value="C:plasma membrane"/>
    <property type="evidence" value="ECO:0007669"/>
    <property type="project" value="GOC"/>
</dbReference>
<dbReference type="Gene3D" id="2.10.25.10">
    <property type="entry name" value="Laminin"/>
    <property type="match status" value="6"/>
</dbReference>
<evidence type="ECO:0000256" key="3">
    <source>
        <dbReference type="ARBA" id="ARBA00022530"/>
    </source>
</evidence>
<feature type="domain" description="EGF-like" evidence="16">
    <location>
        <begin position="1328"/>
        <end position="1365"/>
    </location>
</feature>
<feature type="domain" description="Kazal-like" evidence="19">
    <location>
        <begin position="202"/>
        <end position="249"/>
    </location>
</feature>
<feature type="domain" description="Kazal-like" evidence="19">
    <location>
        <begin position="266"/>
        <end position="323"/>
    </location>
</feature>
<keyword evidence="2" id="KW-0964">Secreted</keyword>
<keyword evidence="3" id="KW-0272">Extracellular matrix</keyword>
<evidence type="ECO:0000256" key="1">
    <source>
        <dbReference type="ARBA" id="ARBA00004302"/>
    </source>
</evidence>
<dbReference type="PROSITE" id="PS01186">
    <property type="entry name" value="EGF_2"/>
    <property type="match status" value="1"/>
</dbReference>
<evidence type="ECO:0000259" key="19">
    <source>
        <dbReference type="PROSITE" id="PS51465"/>
    </source>
</evidence>
<keyword evidence="6" id="KW-0677">Repeat</keyword>
<feature type="domain" description="Kazal-like" evidence="19">
    <location>
        <begin position="413"/>
        <end position="467"/>
    </location>
</feature>
<dbReference type="SMART" id="SM00180">
    <property type="entry name" value="EGF_Lam"/>
    <property type="match status" value="2"/>
</dbReference>
<evidence type="ECO:0000256" key="14">
    <source>
        <dbReference type="SAM" id="SignalP"/>
    </source>
</evidence>
<evidence type="ECO:0000256" key="9">
    <source>
        <dbReference type="ARBA" id="ARBA00023157"/>
    </source>
</evidence>
<dbReference type="Gene3D" id="2.60.120.200">
    <property type="match status" value="3"/>
</dbReference>
<evidence type="ECO:0000256" key="11">
    <source>
        <dbReference type="ARBA" id="ARBA00023292"/>
    </source>
</evidence>
<dbReference type="GO" id="GO:0009653">
    <property type="term" value="P:anatomical structure morphogenesis"/>
    <property type="evidence" value="ECO:0007669"/>
    <property type="project" value="UniProtKB-ARBA"/>
</dbReference>
<dbReference type="SMART" id="SM00057">
    <property type="entry name" value="FIMAC"/>
    <property type="match status" value="3"/>
</dbReference>
<evidence type="ECO:0000256" key="4">
    <source>
        <dbReference type="ARBA" id="ARBA00022536"/>
    </source>
</evidence>
<feature type="disulfide bond" evidence="13">
    <location>
        <begin position="791"/>
        <end position="800"/>
    </location>
</feature>
<organism evidence="20 21">
    <name type="scientific">Photinus pyralis</name>
    <name type="common">Common eastern firefly</name>
    <name type="synonym">Lampyris pyralis</name>
    <dbReference type="NCBI Taxonomy" id="7054"/>
    <lineage>
        <taxon>Eukaryota</taxon>
        <taxon>Metazoa</taxon>
        <taxon>Ecdysozoa</taxon>
        <taxon>Arthropoda</taxon>
        <taxon>Hexapoda</taxon>
        <taxon>Insecta</taxon>
        <taxon>Pterygota</taxon>
        <taxon>Neoptera</taxon>
        <taxon>Endopterygota</taxon>
        <taxon>Coleoptera</taxon>
        <taxon>Polyphaga</taxon>
        <taxon>Elateriformia</taxon>
        <taxon>Elateroidea</taxon>
        <taxon>Lampyridae</taxon>
        <taxon>Lampyrinae</taxon>
        <taxon>Photinus</taxon>
    </lineage>
</organism>
<evidence type="ECO:0000259" key="15">
    <source>
        <dbReference type="PROSITE" id="PS50025"/>
    </source>
</evidence>
<evidence type="ECO:0008006" key="22">
    <source>
        <dbReference type="Google" id="ProtNLM"/>
    </source>
</evidence>
<comment type="caution">
    <text evidence="12">Lacks conserved residue(s) required for the propagation of feature annotation.</text>
</comment>
<accession>A0A5N4AUK1</accession>
<evidence type="ECO:0000313" key="21">
    <source>
        <dbReference type="Proteomes" id="UP000327044"/>
    </source>
</evidence>
<dbReference type="Proteomes" id="UP000327044">
    <property type="component" value="Unassembled WGS sequence"/>
</dbReference>
<reference evidence="20 21" key="1">
    <citation type="journal article" date="2018" name="Elife">
        <title>Firefly genomes illuminate parallel origins of bioluminescence in beetles.</title>
        <authorList>
            <person name="Fallon T.R."/>
            <person name="Lower S.E."/>
            <person name="Chang C.H."/>
            <person name="Bessho-Uehara M."/>
            <person name="Martin G.J."/>
            <person name="Bewick A.J."/>
            <person name="Behringer M."/>
            <person name="Debat H.J."/>
            <person name="Wong I."/>
            <person name="Day J.C."/>
            <person name="Suvorov A."/>
            <person name="Silva C.J."/>
            <person name="Stanger-Hall K.F."/>
            <person name="Hall D.W."/>
            <person name="Schmitz R.J."/>
            <person name="Nelson D.R."/>
            <person name="Lewis S.M."/>
            <person name="Shigenobu S."/>
            <person name="Bybee S.M."/>
            <person name="Larracuente A.M."/>
            <person name="Oba Y."/>
            <person name="Weng J.K."/>
        </authorList>
    </citation>
    <scope>NUCLEOTIDE SEQUENCE [LARGE SCALE GENOMIC DNA]</scope>
    <source>
        <strain evidence="20">1611_PpyrPB1</strain>
        <tissue evidence="20">Whole body</tissue>
    </source>
</reference>
<feature type="domain" description="Laminin G" evidence="15">
    <location>
        <begin position="1149"/>
        <end position="1327"/>
    </location>
</feature>
<dbReference type="InterPro" id="IPR002049">
    <property type="entry name" value="LE_dom"/>
</dbReference>
<dbReference type="GO" id="GO:0043236">
    <property type="term" value="F:laminin binding"/>
    <property type="evidence" value="ECO:0007669"/>
    <property type="project" value="InterPro"/>
</dbReference>
<proteinExistence type="predicted"/>
<dbReference type="CDD" id="cd00110">
    <property type="entry name" value="LamG"/>
    <property type="match status" value="3"/>
</dbReference>
<dbReference type="SMART" id="SM00282">
    <property type="entry name" value="LamG"/>
    <property type="match status" value="3"/>
</dbReference>
<dbReference type="SMART" id="SM00181">
    <property type="entry name" value="EGF"/>
    <property type="match status" value="9"/>
</dbReference>
<feature type="signal peptide" evidence="14">
    <location>
        <begin position="1"/>
        <end position="19"/>
    </location>
</feature>
<dbReference type="FunFam" id="3.30.60.30:FF:000024">
    <property type="entry name" value="Transmembrane agrin"/>
    <property type="match status" value="1"/>
</dbReference>
<sequence>MLPAYLWWTITICTLWVAATDLPRIIARRQSLANLLYSPYCKYDEDIIKNDYKLENIIENADYVFSGKVISDLQYNATTKTIAFLVLVKRFFKSSEVLKNANELRVIKNLHEGEGTECRQVVRYRYIAIFIGLKSQELDTDVHLSINPITVTLENLDRVNNAVKKDMTYKPGQAPSEEPCEKTFCAWGAHCVTGPDGRALCQCPTYCKPISDPVCGTDDKTYLNQCELRASACQNRQNIRQKYSGACELSNPCKKSCASDGQCQFSPDERECECPQKCVGEHSALQPVCGSDGVDYKNTCELNIASCNLNTNLTVKFYGKCDPCAEIECPDPEVCQLDQHRNPVCRCGETCALAFNPVCGSDGKTYSNECVLRQEACRTRRSLHIIYRGKCSSGVNPCTSVRCSLGQGCAINKYGIARCECPPACEPIMRPVCSKDGLTYPSECELKRSSCISRTHTEVAHTGHCSALSPCTQNVCKFGARCVEISGMATCKCPTCSAEFDPVCGSNGVTYGNECKLRLEGCELSQEIKLLYWGPCDRCEHGKCEYPTCNNESRCICPKSCNESKLIEGVVCGTDGVTYKSECELQISSCKLNQYIIVAYKGDCDLCKSVECKNGAKCHDGKCICPIDCQDSKEEPICASNMITYANECEFEKSICLNPSTPPISVLFYGNCSERFPVTGALSMEVKPCNGDKPLVDLLTGEELDCGNDPNRKDCPSGSYCHQTTRFSRCCHKDQSVIQGKGCEDSWHGCCPDGKTPAQGVNFAGCPSLCGCNKLGSYSHICDPDTLQCACRPGVGGTKCDRCLPGYWGLPKISVGHLGCIPCGCSSFGSVREDCEQMTGRCVCKPGIQGQKCTVCNSHNKILGPNGCVSADVTTLPPTTCKGLMCHFGAICVERGNHALCDCQDKCEKELNTKIVCGSDGQTYRSACQLHLVACRLQKDIVIQAFGSCKEHMLPGTDWPIQRYTPLQFTQPDESNSPLSKSTRHLLVSDLRYYYERSGSPLWASKGLPYSTSSDSDNRLLVENEPFFSEKIHNTRGENYAAAYRPTPATVRVVTALLGDLCSEHSDCLIMYSDCVKGACSCMTGYSESSDRQKCIEEPSTTEEYSACSSSPCHHSSTCVDLPDSMFACICPDNLTGLLCESGTTETSFEVAAFGGRSSVRLKPLKAYHKLSIEIEFKTYSNNGVILYNQQTPKGIGDFISLAVIDGYLEFRYNLGNGAVIITSVEKLELKKFHKAVIKRYHRDGMLRLDDGEDVVGQSKGSLRALDLLEDAFVGYVPTNYTRVYENIGTDQGFQGCIRKLKIGRRIVELQDSKDELVLNVQGVLECGQNPCSSLPCLNGGICSALDSIQYRCDCKPPYIGNFCENMVDACLSNPCKGGSTCSVLQSGGYDCKCPTGLKGNNCDLVDTSINLSIPQFNGSSYIVFPKLEGISKTFSMEVFFLSTFESGMLLYSGQLRNGHGDFISLNLVKGYLQFRFNLGSGVANITSDRKIEIGKWHWARISRNGREGLLHFDNSTVVRGYSGSPLTELNLNLPFYIGSLKYWKEVHKLSGIIKGFRGAIQKLIINGETLPISGKLPNCHSTNTSVCADNIDVYTGSPCPVTKNPCLNNGLCVPYLNKYLCQCNSKFEGRYCEISRDERSSVKFNGSTFLQYRNRGYRKRKGERGNRYEFRLRTSVSDGLLLWRSKSRSITEDYFTVAIVDGYPEMSYNLGKQNVFWAIRAKTRINDGEWHTLEVRRRKKMGFISVDGEAPTKGISYNGAISLNTNSKLWIGGLLSGPPGLPSSYYKGFVGCIKYITVNAKALNMLRHNEHTITFCHENEILN</sequence>
<dbReference type="GO" id="GO:0048731">
    <property type="term" value="P:system development"/>
    <property type="evidence" value="ECO:0007669"/>
    <property type="project" value="UniProtKB-ARBA"/>
</dbReference>
<feature type="disulfide bond" evidence="13">
    <location>
        <begin position="770"/>
        <end position="782"/>
    </location>
</feature>
<feature type="chain" id="PRO_5024315090" description="Agrin" evidence="14">
    <location>
        <begin position="20"/>
        <end position="1824"/>
    </location>
</feature>
<feature type="domain" description="EGF-like" evidence="16">
    <location>
        <begin position="1104"/>
        <end position="1141"/>
    </location>
</feature>
<dbReference type="InterPro" id="IPR003884">
    <property type="entry name" value="FacI_MAC"/>
</dbReference>
<dbReference type="Pfam" id="PF00053">
    <property type="entry name" value="EGF_laminin"/>
    <property type="match status" value="2"/>
</dbReference>
<feature type="domain" description="Laminin G" evidence="15">
    <location>
        <begin position="1412"/>
        <end position="1588"/>
    </location>
</feature>
<dbReference type="GO" id="GO:0005576">
    <property type="term" value="C:extracellular region"/>
    <property type="evidence" value="ECO:0007669"/>
    <property type="project" value="TreeGrafter"/>
</dbReference>
<evidence type="ECO:0000256" key="6">
    <source>
        <dbReference type="ARBA" id="ARBA00022737"/>
    </source>
</evidence>
<dbReference type="SMART" id="SM00274">
    <property type="entry name" value="FOLN"/>
    <property type="match status" value="6"/>
</dbReference>
<feature type="domain" description="NtA" evidence="18">
    <location>
        <begin position="41"/>
        <end position="171"/>
    </location>
</feature>
<dbReference type="InterPro" id="IPR003645">
    <property type="entry name" value="Fol_N"/>
</dbReference>
<dbReference type="GO" id="GO:0005509">
    <property type="term" value="F:calcium ion binding"/>
    <property type="evidence" value="ECO:0007669"/>
    <property type="project" value="InterPro"/>
</dbReference>
<dbReference type="InterPro" id="IPR004850">
    <property type="entry name" value="NtA_dom"/>
</dbReference>
<feature type="domain" description="Laminin EGF-like" evidence="17">
    <location>
        <begin position="770"/>
        <end position="822"/>
    </location>
</feature>
<keyword evidence="8" id="KW-0084">Basement membrane</keyword>
<feature type="domain" description="Laminin G" evidence="15">
    <location>
        <begin position="1640"/>
        <end position="1817"/>
    </location>
</feature>
<keyword evidence="7" id="KW-0221">Differentiation</keyword>
<dbReference type="InterPro" id="IPR001791">
    <property type="entry name" value="Laminin_G"/>
</dbReference>
<dbReference type="CDD" id="cd00055">
    <property type="entry name" value="EGF_Lam"/>
    <property type="match status" value="2"/>
</dbReference>
<dbReference type="PANTHER" id="PTHR10913">
    <property type="entry name" value="FOLLISTATIN-RELATED"/>
    <property type="match status" value="1"/>
</dbReference>
<feature type="domain" description="Kazal-like" evidence="19">
    <location>
        <begin position="902"/>
        <end position="951"/>
    </location>
</feature>
<dbReference type="PRINTS" id="PR00011">
    <property type="entry name" value="EGFLAMININ"/>
</dbReference>
<dbReference type="GO" id="GO:0005604">
    <property type="term" value="C:basement membrane"/>
    <property type="evidence" value="ECO:0007669"/>
    <property type="project" value="UniProtKB-SubCell"/>
</dbReference>
<dbReference type="Gene3D" id="2.40.50.120">
    <property type="match status" value="1"/>
</dbReference>
<dbReference type="SMART" id="SM00179">
    <property type="entry name" value="EGF_CA"/>
    <property type="match status" value="4"/>
</dbReference>
<feature type="domain" description="EGF-like" evidence="16">
    <location>
        <begin position="1367"/>
        <end position="1404"/>
    </location>
</feature>
<dbReference type="InterPro" id="IPR036058">
    <property type="entry name" value="Kazal_dom_sf"/>
</dbReference>
<evidence type="ECO:0000313" key="20">
    <source>
        <dbReference type="EMBL" id="KAB0801052.1"/>
    </source>
</evidence>
<dbReference type="InterPro" id="IPR008993">
    <property type="entry name" value="TIMP-like_OB-fold"/>
</dbReference>
<keyword evidence="11 13" id="KW-0424">Laminin EGF-like domain</keyword>
<keyword evidence="21" id="KW-1185">Reference proteome</keyword>
<feature type="disulfide bond" evidence="12">
    <location>
        <begin position="1394"/>
        <end position="1403"/>
    </location>
</feature>
<dbReference type="InterPro" id="IPR050653">
    <property type="entry name" value="Prot_Inhib_GrowthFact_Antg"/>
</dbReference>
<keyword evidence="10" id="KW-0325">Glycoprotein</keyword>
<dbReference type="GO" id="GO:0043113">
    <property type="term" value="P:receptor clustering"/>
    <property type="evidence" value="ECO:0007669"/>
    <property type="project" value="InterPro"/>
</dbReference>
<keyword evidence="4 12" id="KW-0245">EGF-like domain</keyword>
<dbReference type="CDD" id="cd00054">
    <property type="entry name" value="EGF_CA"/>
    <property type="match status" value="1"/>
</dbReference>
<dbReference type="InterPro" id="IPR001881">
    <property type="entry name" value="EGF-like_Ca-bd_dom"/>
</dbReference>
<comment type="subcellular location">
    <subcellularLocation>
        <location evidence="1">Secreted</location>
        <location evidence="1">Extracellular space</location>
        <location evidence="1">Extracellular matrix</location>
        <location evidence="1">Basement membrane</location>
    </subcellularLocation>
</comment>
<evidence type="ECO:0000256" key="5">
    <source>
        <dbReference type="ARBA" id="ARBA00022729"/>
    </source>
</evidence>
<evidence type="ECO:0000256" key="2">
    <source>
        <dbReference type="ARBA" id="ARBA00022525"/>
    </source>
</evidence>
<dbReference type="Pfam" id="PF00054">
    <property type="entry name" value="Laminin_G_1"/>
    <property type="match status" value="3"/>
</dbReference>
<evidence type="ECO:0000259" key="16">
    <source>
        <dbReference type="PROSITE" id="PS50026"/>
    </source>
</evidence>
<dbReference type="SUPFAM" id="SSF57196">
    <property type="entry name" value="EGF/Laminin"/>
    <property type="match status" value="2"/>
</dbReference>
<dbReference type="FunFam" id="3.30.60.30:FF:000040">
    <property type="entry name" value="Agrin, putative"/>
    <property type="match status" value="1"/>
</dbReference>
<dbReference type="PROSITE" id="PS50025">
    <property type="entry name" value="LAM_G_DOMAIN"/>
    <property type="match status" value="3"/>
</dbReference>
<dbReference type="SUPFAM" id="SSF100895">
    <property type="entry name" value="Kazal-type serine protease inhibitors"/>
    <property type="match status" value="8"/>
</dbReference>
<gene>
    <name evidence="20" type="ORF">PPYR_05406</name>
</gene>
<name>A0A5N4AUK1_PHOPY</name>
<feature type="disulfide bond" evidence="12">
    <location>
        <begin position="1131"/>
        <end position="1140"/>
    </location>
</feature>
<feature type="domain" description="Kazal-like" evidence="19">
    <location>
        <begin position="485"/>
        <end position="538"/>
    </location>
</feature>
<dbReference type="GO" id="GO:0030154">
    <property type="term" value="P:cell differentiation"/>
    <property type="evidence" value="ECO:0007669"/>
    <property type="project" value="UniProtKB-KW"/>
</dbReference>
<feature type="disulfide bond" evidence="13">
    <location>
        <begin position="772"/>
        <end position="789"/>
    </location>
</feature>
<dbReference type="PROSITE" id="PS00022">
    <property type="entry name" value="EGF_1"/>
    <property type="match status" value="4"/>
</dbReference>
<keyword evidence="5 14" id="KW-0732">Signal</keyword>
<dbReference type="SMART" id="SM00280">
    <property type="entry name" value="KAZAL"/>
    <property type="match status" value="8"/>
</dbReference>
<evidence type="ECO:0000256" key="7">
    <source>
        <dbReference type="ARBA" id="ARBA00022782"/>
    </source>
</evidence>